<protein>
    <submittedName>
        <fullName evidence="2">Putative membrane protein</fullName>
    </submittedName>
</protein>
<keyword evidence="5" id="KW-1185">Reference proteome</keyword>
<evidence type="ECO:0000313" key="5">
    <source>
        <dbReference type="Proteomes" id="UP001223761"/>
    </source>
</evidence>
<evidence type="ECO:0000313" key="3">
    <source>
        <dbReference type="EMBL" id="WMJ15385.1"/>
    </source>
</evidence>
<evidence type="ECO:0000313" key="2">
    <source>
        <dbReference type="EMBL" id="OKO93563.1"/>
    </source>
</evidence>
<dbReference type="Proteomes" id="UP000186030">
    <property type="component" value="Unassembled WGS sequence"/>
</dbReference>
<feature type="transmembrane region" description="Helical" evidence="1">
    <location>
        <begin position="38"/>
        <end position="71"/>
    </location>
</feature>
<sequence>MREMALGLAASFFFAITEQIETETGTVTVRRPIEKRALFISLFILLGVLSAPLPNGWALVGLTIIVVGICWHSFEAAKTVKRSSPSVPKTRHSYQVGKEP</sequence>
<keyword evidence="1" id="KW-0812">Transmembrane</keyword>
<reference evidence="3 5" key="4">
    <citation type="submission" date="2023-08" db="EMBL/GenBank/DDBJ databases">
        <title>Genome sequencing of the thermostable Gram positive bacteria Geobacillus proteiniphilus strain T-6.</title>
        <authorList>
            <person name="Shulami S."/>
            <person name="Shoham Y."/>
        </authorList>
    </citation>
    <scope>NUCLEOTIDE SEQUENCE [LARGE SCALE GENOMIC DNA]</scope>
    <source>
        <strain evidence="3 5">T-6</strain>
    </source>
</reference>
<reference evidence="2 4" key="1">
    <citation type="submission" date="2016-11" db="EMBL/GenBank/DDBJ databases">
        <authorList>
            <person name="Kadnikov V."/>
            <person name="Nazina T."/>
        </authorList>
    </citation>
    <scope>NUCLEOTIDE SEQUENCE [LARGE SCALE GENOMIC DNA]</scope>
    <source>
        <strain evidence="2 4">1017</strain>
    </source>
</reference>
<name>A0A1Q5SZZ7_9BACL</name>
<accession>A0A1Q5SZZ7</accession>
<dbReference type="RefSeq" id="WP_074043737.1">
    <property type="nucleotide sequence ID" value="NZ_CP133076.1"/>
</dbReference>
<proteinExistence type="predicted"/>
<keyword evidence="1" id="KW-0472">Membrane</keyword>
<dbReference type="EMBL" id="CP133076">
    <property type="protein sequence ID" value="WMJ15385.1"/>
    <property type="molecule type" value="Genomic_DNA"/>
</dbReference>
<dbReference type="Proteomes" id="UP001223761">
    <property type="component" value="Chromosome"/>
</dbReference>
<dbReference type="EMBL" id="MQMG01000021">
    <property type="protein sequence ID" value="OKO93563.1"/>
    <property type="molecule type" value="Genomic_DNA"/>
</dbReference>
<evidence type="ECO:0000313" key="4">
    <source>
        <dbReference type="Proteomes" id="UP000186030"/>
    </source>
</evidence>
<reference evidence="4" key="2">
    <citation type="submission" date="2017-01" db="EMBL/GenBank/DDBJ databases">
        <title>Genome sequencing and annotation of Geobacillus sp. 1017, a Hydrocarbon-Oxidizing Thermophilic Bacterium Isolated from a Heavy Oil Reservoir (China).</title>
        <authorList>
            <person name="Kadnikov V.V."/>
            <person name="Mardanov A.V."/>
            <person name="Poltaraus A.B."/>
            <person name="Sokolova D.S."/>
            <person name="Semenova E.M."/>
            <person name="Ravin N.V."/>
            <person name="Tourova T.P."/>
            <person name="Nazina T.N."/>
        </authorList>
    </citation>
    <scope>NUCLEOTIDE SEQUENCE [LARGE SCALE GENOMIC DNA]</scope>
    <source>
        <strain evidence="4">1017</strain>
    </source>
</reference>
<evidence type="ECO:0000256" key="1">
    <source>
        <dbReference type="SAM" id="Phobius"/>
    </source>
</evidence>
<organism evidence="2 4">
    <name type="scientific">Geobacillus proteiniphilus</name>
    <dbReference type="NCBI Taxonomy" id="860353"/>
    <lineage>
        <taxon>Bacteria</taxon>
        <taxon>Bacillati</taxon>
        <taxon>Bacillota</taxon>
        <taxon>Bacilli</taxon>
        <taxon>Bacillales</taxon>
        <taxon>Anoxybacillaceae</taxon>
        <taxon>Geobacillus</taxon>
    </lineage>
</organism>
<gene>
    <name evidence="2" type="ORF">BRO54_1902</name>
    <name evidence="3" type="ORF">RA955_11260</name>
</gene>
<keyword evidence="1" id="KW-1133">Transmembrane helix</keyword>
<reference evidence="2" key="3">
    <citation type="journal article" date="2019" name="Int. J. Syst. Evol. Microbiol.">
        <title>Geobacillus proteiniphilus sp. nov., a thermophilic bacterium isolated from a high-temperature heavy oil reservoir in China.</title>
        <authorList>
            <person name="Semenova E.M."/>
            <person name="Sokolova D.S."/>
            <person name="Grouzdev D.S."/>
            <person name="Poltaraus A.B."/>
            <person name="Vinokurova N.G."/>
            <person name="Tourova T.P."/>
            <person name="Nazina T.N."/>
        </authorList>
    </citation>
    <scope>NUCLEOTIDE SEQUENCE</scope>
    <source>
        <strain evidence="2">1017</strain>
    </source>
</reference>
<dbReference type="AlphaFoldDB" id="A0A1Q5SZZ7"/>